<evidence type="ECO:0000256" key="1">
    <source>
        <dbReference type="SAM" id="MobiDB-lite"/>
    </source>
</evidence>
<evidence type="ECO:0000313" key="2">
    <source>
        <dbReference type="EMBL" id="KAK7906645.1"/>
    </source>
</evidence>
<protein>
    <submittedName>
        <fullName evidence="2">Uncharacterized protein</fullName>
    </submittedName>
</protein>
<reference evidence="3" key="1">
    <citation type="submission" date="2024-04" db="EMBL/GenBank/DDBJ databases">
        <title>Salinicola lusitanus LLJ914,a marine bacterium isolated from the Okinawa Trough.</title>
        <authorList>
            <person name="Li J."/>
        </authorList>
    </citation>
    <scope>NUCLEOTIDE SEQUENCE [LARGE SCALE GENOMIC DNA]</scope>
</reference>
<feature type="region of interest" description="Disordered" evidence="1">
    <location>
        <begin position="124"/>
        <end position="150"/>
    </location>
</feature>
<sequence>MLDRHRYRSIPELEEDDDFEDSDEEMELQPQRKTNKRKHADSSAASGSKGAKKKKKGKSETAMFASAEEFGSLLDENSGSKLDHTGLNAMRNSDKAGAKQLKWETQRDDWIHDRDAKTLRRKKSAFGRKRKLQTGNRKFRNSGGGVKRRK</sequence>
<evidence type="ECO:0000313" key="3">
    <source>
        <dbReference type="Proteomes" id="UP001460270"/>
    </source>
</evidence>
<feature type="compositionally biased region" description="Acidic residues" evidence="1">
    <location>
        <begin position="12"/>
        <end position="27"/>
    </location>
</feature>
<gene>
    <name evidence="2" type="ORF">WMY93_015257</name>
</gene>
<organism evidence="2 3">
    <name type="scientific">Mugilogobius chulae</name>
    <name type="common">yellowstripe goby</name>
    <dbReference type="NCBI Taxonomy" id="88201"/>
    <lineage>
        <taxon>Eukaryota</taxon>
        <taxon>Metazoa</taxon>
        <taxon>Chordata</taxon>
        <taxon>Craniata</taxon>
        <taxon>Vertebrata</taxon>
        <taxon>Euteleostomi</taxon>
        <taxon>Actinopterygii</taxon>
        <taxon>Neopterygii</taxon>
        <taxon>Teleostei</taxon>
        <taxon>Neoteleostei</taxon>
        <taxon>Acanthomorphata</taxon>
        <taxon>Gobiaria</taxon>
        <taxon>Gobiiformes</taxon>
        <taxon>Gobioidei</taxon>
        <taxon>Gobiidae</taxon>
        <taxon>Gobionellinae</taxon>
        <taxon>Mugilogobius</taxon>
    </lineage>
</organism>
<feature type="region of interest" description="Disordered" evidence="1">
    <location>
        <begin position="1"/>
        <end position="102"/>
    </location>
</feature>
<dbReference type="Proteomes" id="UP001460270">
    <property type="component" value="Unassembled WGS sequence"/>
</dbReference>
<dbReference type="EMBL" id="JBBPFD010000011">
    <property type="protein sequence ID" value="KAK7906645.1"/>
    <property type="molecule type" value="Genomic_DNA"/>
</dbReference>
<dbReference type="AlphaFoldDB" id="A0AAW0P0Z7"/>
<proteinExistence type="predicted"/>
<comment type="caution">
    <text evidence="2">The sequence shown here is derived from an EMBL/GenBank/DDBJ whole genome shotgun (WGS) entry which is preliminary data.</text>
</comment>
<feature type="compositionally biased region" description="Basic and acidic residues" evidence="1">
    <location>
        <begin position="92"/>
        <end position="102"/>
    </location>
</feature>
<keyword evidence="3" id="KW-1185">Reference proteome</keyword>
<name>A0AAW0P0Z7_9GOBI</name>
<accession>A0AAW0P0Z7</accession>